<name>A0A0G4FHR1_9ALVE</name>
<proteinExistence type="predicted"/>
<dbReference type="Gene3D" id="3.10.120.10">
    <property type="entry name" value="Cytochrome b5-like heme/steroid binding domain"/>
    <property type="match status" value="1"/>
</dbReference>
<protein>
    <recommendedName>
        <fullName evidence="4">Cytochrome b5 heme-binding domain-containing protein</fullName>
    </recommendedName>
</protein>
<feature type="transmembrane region" description="Helical" evidence="3">
    <location>
        <begin position="243"/>
        <end position="262"/>
    </location>
</feature>
<keyword evidence="3" id="KW-0812">Transmembrane</keyword>
<feature type="transmembrane region" description="Helical" evidence="3">
    <location>
        <begin position="184"/>
        <end position="205"/>
    </location>
</feature>
<feature type="transmembrane region" description="Helical" evidence="3">
    <location>
        <begin position="395"/>
        <end position="412"/>
    </location>
</feature>
<dbReference type="Gene3D" id="3.40.50.80">
    <property type="entry name" value="Nucleotide-binding domain of ferredoxin-NADP reductase (FNR) module"/>
    <property type="match status" value="1"/>
</dbReference>
<dbReference type="SUPFAM" id="SSF52343">
    <property type="entry name" value="Ferredoxin reductase-like, C-terminal NADP-linked domain"/>
    <property type="match status" value="1"/>
</dbReference>
<organism evidence="5">
    <name type="scientific">Chromera velia CCMP2878</name>
    <dbReference type="NCBI Taxonomy" id="1169474"/>
    <lineage>
        <taxon>Eukaryota</taxon>
        <taxon>Sar</taxon>
        <taxon>Alveolata</taxon>
        <taxon>Colpodellida</taxon>
        <taxon>Chromeraceae</taxon>
        <taxon>Chromera</taxon>
    </lineage>
</organism>
<dbReference type="EMBL" id="CDMZ01000380">
    <property type="protein sequence ID" value="CEM13005.1"/>
    <property type="molecule type" value="Genomic_DNA"/>
</dbReference>
<keyword evidence="3" id="KW-1133">Transmembrane helix</keyword>
<dbReference type="InterPro" id="IPR050369">
    <property type="entry name" value="RBOH/FRE"/>
</dbReference>
<dbReference type="InterPro" id="IPR039261">
    <property type="entry name" value="FNR_nucleotide-bd"/>
</dbReference>
<evidence type="ECO:0000259" key="4">
    <source>
        <dbReference type="SMART" id="SM01117"/>
    </source>
</evidence>
<feature type="transmembrane region" description="Helical" evidence="3">
    <location>
        <begin position="299"/>
        <end position="317"/>
    </location>
</feature>
<feature type="transmembrane region" description="Helical" evidence="3">
    <location>
        <begin position="418"/>
        <end position="437"/>
    </location>
</feature>
<accession>A0A0G4FHR1</accession>
<feature type="transmembrane region" description="Helical" evidence="3">
    <location>
        <begin position="274"/>
        <end position="293"/>
    </location>
</feature>
<dbReference type="PANTHER" id="PTHR11972">
    <property type="entry name" value="NADPH OXIDASE"/>
    <property type="match status" value="1"/>
</dbReference>
<dbReference type="VEuPathDB" id="CryptoDB:Cvel_17069"/>
<evidence type="ECO:0000256" key="2">
    <source>
        <dbReference type="SAM" id="MobiDB-lite"/>
    </source>
</evidence>
<keyword evidence="1" id="KW-0560">Oxidoreductase</keyword>
<feature type="domain" description="Cytochrome b5 heme-binding" evidence="4">
    <location>
        <begin position="60"/>
        <end position="128"/>
    </location>
</feature>
<reference evidence="5" key="1">
    <citation type="submission" date="2014-11" db="EMBL/GenBank/DDBJ databases">
        <authorList>
            <person name="Otto D Thomas"/>
            <person name="Naeem Raeece"/>
        </authorList>
    </citation>
    <scope>NUCLEOTIDE SEQUENCE</scope>
</reference>
<feature type="transmembrane region" description="Helical" evidence="3">
    <location>
        <begin position="212"/>
        <end position="231"/>
    </location>
</feature>
<dbReference type="SUPFAM" id="SSF55856">
    <property type="entry name" value="Cytochrome b5-like heme/steroid binding domain"/>
    <property type="match status" value="1"/>
</dbReference>
<dbReference type="PhylomeDB" id="A0A0G4FHR1"/>
<evidence type="ECO:0000256" key="1">
    <source>
        <dbReference type="ARBA" id="ARBA00023002"/>
    </source>
</evidence>
<evidence type="ECO:0000313" key="5">
    <source>
        <dbReference type="EMBL" id="CEM13005.1"/>
    </source>
</evidence>
<dbReference type="AlphaFoldDB" id="A0A0G4FHR1"/>
<sequence length="524" mass="57201">MQSYLATMVNNGHATIKGCLGGACGSSGTDGGTTDGGGGTDGTTRECTASEPQPPADVIIDSKELATHNSAADCWQAIGCGVYDVTAYSHSGGQGFITAKCGKDAHASFSGKHPMTYLQAFMIQMVLDGVALFAFIIVPIICAYAAKYWFSVRWQDRWLRRPLAEPKKGAWGHTINGYLEMSWALFYLLVYYLVMTIVFMAVWAYHYLKYYPVGKVAVLFVLMHGLDYLIVFEGTLPETVAVSAWYLLITTIVVGVFTVPNIRVHWYGIFRVSHYLAPLIVIILLLHLAGLSAEGVLAPGFYLTIVWTAVAAGFWVFDYLQMSIDAYLYPVKVTEPPVLIPAEGDAAYVCFVVSKTTKLFWGCWMSVASTLAGSTLSHPFTTIVKKTGKEAGCPWLYVTGPFGGGLAAFGDLKYFSTMVFVSAGVGVTPVASMVPLFSGRKDKKVHVVWSFRSLGLFRRIAPYFQDIPAESCHFHYTMRKGKGENEAQQAEGSGGEWALSIKNGRPDLPAILRGVREQVSGDNK</sequence>
<feature type="region of interest" description="Disordered" evidence="2">
    <location>
        <begin position="30"/>
        <end position="53"/>
    </location>
</feature>
<dbReference type="SMART" id="SM01117">
    <property type="entry name" value="Cyt-b5"/>
    <property type="match status" value="1"/>
</dbReference>
<dbReference type="InterPro" id="IPR001199">
    <property type="entry name" value="Cyt_B5-like_heme/steroid-bd"/>
</dbReference>
<evidence type="ECO:0000256" key="3">
    <source>
        <dbReference type="SAM" id="Phobius"/>
    </source>
</evidence>
<dbReference type="GO" id="GO:0005886">
    <property type="term" value="C:plasma membrane"/>
    <property type="evidence" value="ECO:0007669"/>
    <property type="project" value="TreeGrafter"/>
</dbReference>
<gene>
    <name evidence="5" type="ORF">Cvel_17069</name>
</gene>
<dbReference type="Pfam" id="PF00173">
    <property type="entry name" value="Cyt-b5"/>
    <property type="match status" value="1"/>
</dbReference>
<dbReference type="GO" id="GO:0016491">
    <property type="term" value="F:oxidoreductase activity"/>
    <property type="evidence" value="ECO:0007669"/>
    <property type="project" value="UniProtKB-KW"/>
</dbReference>
<dbReference type="InterPro" id="IPR036400">
    <property type="entry name" value="Cyt_B5-like_heme/steroid_sf"/>
</dbReference>
<keyword evidence="3" id="KW-0472">Membrane</keyword>
<feature type="transmembrane region" description="Helical" evidence="3">
    <location>
        <begin position="125"/>
        <end position="150"/>
    </location>
</feature>
<feature type="compositionally biased region" description="Gly residues" evidence="2">
    <location>
        <begin position="30"/>
        <end position="41"/>
    </location>
</feature>